<dbReference type="InterPro" id="IPR012337">
    <property type="entry name" value="RNaseH-like_sf"/>
</dbReference>
<evidence type="ECO:0000259" key="1">
    <source>
        <dbReference type="Pfam" id="PF13456"/>
    </source>
</evidence>
<dbReference type="Pfam" id="PF13966">
    <property type="entry name" value="zf-RVT"/>
    <property type="match status" value="1"/>
</dbReference>
<evidence type="ECO:0000313" key="4">
    <source>
        <dbReference type="Proteomes" id="UP001459277"/>
    </source>
</evidence>
<dbReference type="Proteomes" id="UP001459277">
    <property type="component" value="Unassembled WGS sequence"/>
</dbReference>
<evidence type="ECO:0000259" key="2">
    <source>
        <dbReference type="Pfam" id="PF13966"/>
    </source>
</evidence>
<proteinExistence type="predicted"/>
<dbReference type="PANTHER" id="PTHR47723">
    <property type="entry name" value="OS05G0353850 PROTEIN"/>
    <property type="match status" value="1"/>
</dbReference>
<comment type="caution">
    <text evidence="3">The sequence shown here is derived from an EMBL/GenBank/DDBJ whole genome shotgun (WGS) entry which is preliminary data.</text>
</comment>
<feature type="domain" description="Reverse transcriptase zinc-binding" evidence="2">
    <location>
        <begin position="27"/>
        <end position="112"/>
    </location>
</feature>
<dbReference type="InterPro" id="IPR053151">
    <property type="entry name" value="RNase_H-like"/>
</dbReference>
<feature type="domain" description="RNase H type-1" evidence="1">
    <location>
        <begin position="232"/>
        <end position="319"/>
    </location>
</feature>
<dbReference type="InterPro" id="IPR036397">
    <property type="entry name" value="RNaseH_sf"/>
</dbReference>
<protein>
    <recommendedName>
        <fullName evidence="5">RNase H type-1 domain-containing protein</fullName>
    </recommendedName>
</protein>
<dbReference type="InterPro" id="IPR044730">
    <property type="entry name" value="RNase_H-like_dom_plant"/>
</dbReference>
<dbReference type="Pfam" id="PF13456">
    <property type="entry name" value="RVT_3"/>
    <property type="match status" value="1"/>
</dbReference>
<dbReference type="SUPFAM" id="SSF53098">
    <property type="entry name" value="Ribonuclease H-like"/>
    <property type="match status" value="1"/>
</dbReference>
<dbReference type="Gene3D" id="3.30.420.10">
    <property type="entry name" value="Ribonuclease H-like superfamily/Ribonuclease H"/>
    <property type="match status" value="1"/>
</dbReference>
<dbReference type="InterPro" id="IPR026960">
    <property type="entry name" value="RVT-Znf"/>
</dbReference>
<dbReference type="PANTHER" id="PTHR47723:SF20">
    <property type="entry name" value="RNASE H TYPE-1 DOMAIN-CONTAINING PROTEIN"/>
    <property type="match status" value="1"/>
</dbReference>
<name>A0AAW2CUU7_9ROSI</name>
<dbReference type="CDD" id="cd06222">
    <property type="entry name" value="RNase_H_like"/>
    <property type="match status" value="1"/>
</dbReference>
<sequence>MIQATPISMTGRGCDRLTWVDNPKGNFDLKSAYNLAGGSAPSQTFIASWIWKSKTLPRIRTFLWKCAHDSIGVKHCLGRKGVVDDDICPIFRRDPETVLYALRDCSRVKAVWLQLGVKMTNQGFWLTKLQEWLNVNRKDSSSYKPGNPPWKMVYPFALWNLWKCRNNTVFNRKSQNPRLVAEIIQQTLEFMYCVSSPRGPTRSLIKRVRWERPPEGWCKLNTDGAASGFSRRIGITTSFVAELWGLRDGLMLCSNLNTSALVVEVDAKAIVDAFQNVHYENNIVSPVLDDCKQLISRFSRIKFNHCYRQSNCCADVLAKVVADQNSNFIYFECPPVDIRKVFEDDLNGVFLNRLCPKSDVVP</sequence>
<evidence type="ECO:0000313" key="3">
    <source>
        <dbReference type="EMBL" id="KAL0000246.1"/>
    </source>
</evidence>
<gene>
    <name evidence="3" type="ORF">SO802_019848</name>
</gene>
<dbReference type="EMBL" id="JAZDWU010000006">
    <property type="protein sequence ID" value="KAL0000246.1"/>
    <property type="molecule type" value="Genomic_DNA"/>
</dbReference>
<dbReference type="AlphaFoldDB" id="A0AAW2CUU7"/>
<evidence type="ECO:0008006" key="5">
    <source>
        <dbReference type="Google" id="ProtNLM"/>
    </source>
</evidence>
<dbReference type="GO" id="GO:0003676">
    <property type="term" value="F:nucleic acid binding"/>
    <property type="evidence" value="ECO:0007669"/>
    <property type="project" value="InterPro"/>
</dbReference>
<accession>A0AAW2CUU7</accession>
<dbReference type="InterPro" id="IPR002156">
    <property type="entry name" value="RNaseH_domain"/>
</dbReference>
<keyword evidence="4" id="KW-1185">Reference proteome</keyword>
<organism evidence="3 4">
    <name type="scientific">Lithocarpus litseifolius</name>
    <dbReference type="NCBI Taxonomy" id="425828"/>
    <lineage>
        <taxon>Eukaryota</taxon>
        <taxon>Viridiplantae</taxon>
        <taxon>Streptophyta</taxon>
        <taxon>Embryophyta</taxon>
        <taxon>Tracheophyta</taxon>
        <taxon>Spermatophyta</taxon>
        <taxon>Magnoliopsida</taxon>
        <taxon>eudicotyledons</taxon>
        <taxon>Gunneridae</taxon>
        <taxon>Pentapetalae</taxon>
        <taxon>rosids</taxon>
        <taxon>fabids</taxon>
        <taxon>Fagales</taxon>
        <taxon>Fagaceae</taxon>
        <taxon>Lithocarpus</taxon>
    </lineage>
</organism>
<dbReference type="GO" id="GO:0004523">
    <property type="term" value="F:RNA-DNA hybrid ribonuclease activity"/>
    <property type="evidence" value="ECO:0007669"/>
    <property type="project" value="InterPro"/>
</dbReference>
<reference evidence="3 4" key="1">
    <citation type="submission" date="2024-01" db="EMBL/GenBank/DDBJ databases">
        <title>A telomere-to-telomere, gap-free genome of sweet tea (Lithocarpus litseifolius).</title>
        <authorList>
            <person name="Zhou J."/>
        </authorList>
    </citation>
    <scope>NUCLEOTIDE SEQUENCE [LARGE SCALE GENOMIC DNA]</scope>
    <source>
        <strain evidence="3">Zhou-2022a</strain>
        <tissue evidence="3">Leaf</tissue>
    </source>
</reference>